<evidence type="ECO:0000313" key="2">
    <source>
        <dbReference type="EMBL" id="TKW21834.1"/>
    </source>
</evidence>
<name>A0A4U6V223_SETVI</name>
<dbReference type="AlphaFoldDB" id="A0A4U6V223"/>
<sequence>MQGELSGGVARAWLRRREQIRGFPRASARRLALALASTTGGGGRPPRHAAGDSRRVGGRPCLEEWVMMTDSRGGAGEQGG</sequence>
<protein>
    <submittedName>
        <fullName evidence="2">Uncharacterized protein</fullName>
    </submittedName>
</protein>
<feature type="region of interest" description="Disordered" evidence="1">
    <location>
        <begin position="37"/>
        <end position="57"/>
    </location>
</feature>
<dbReference type="Gramene" id="TKW21834">
    <property type="protein sequence ID" value="TKW21834"/>
    <property type="gene ID" value="SEVIR_4G147100v2"/>
</dbReference>
<keyword evidence="3" id="KW-1185">Reference proteome</keyword>
<accession>A0A4U6V223</accession>
<evidence type="ECO:0000313" key="3">
    <source>
        <dbReference type="Proteomes" id="UP000298652"/>
    </source>
</evidence>
<gene>
    <name evidence="2" type="ORF">SEVIR_4G147100v2</name>
</gene>
<dbReference type="Proteomes" id="UP000298652">
    <property type="component" value="Chromosome 4"/>
</dbReference>
<reference evidence="2" key="1">
    <citation type="submission" date="2019-03" db="EMBL/GenBank/DDBJ databases">
        <title>WGS assembly of Setaria viridis.</title>
        <authorList>
            <person name="Huang P."/>
            <person name="Jenkins J."/>
            <person name="Grimwood J."/>
            <person name="Barry K."/>
            <person name="Healey A."/>
            <person name="Mamidi S."/>
            <person name="Sreedasyam A."/>
            <person name="Shu S."/>
            <person name="Feldman M."/>
            <person name="Wu J."/>
            <person name="Yu Y."/>
            <person name="Chen C."/>
            <person name="Johnson J."/>
            <person name="Rokhsar D."/>
            <person name="Baxter I."/>
            <person name="Schmutz J."/>
            <person name="Brutnell T."/>
            <person name="Kellogg E."/>
        </authorList>
    </citation>
    <scope>NUCLEOTIDE SEQUENCE [LARGE SCALE GENOMIC DNA]</scope>
</reference>
<dbReference type="EMBL" id="CM016555">
    <property type="protein sequence ID" value="TKW21834.1"/>
    <property type="molecule type" value="Genomic_DNA"/>
</dbReference>
<proteinExistence type="predicted"/>
<organism evidence="2 3">
    <name type="scientific">Setaria viridis</name>
    <name type="common">Green bristlegrass</name>
    <name type="synonym">Setaria italica subsp. viridis</name>
    <dbReference type="NCBI Taxonomy" id="4556"/>
    <lineage>
        <taxon>Eukaryota</taxon>
        <taxon>Viridiplantae</taxon>
        <taxon>Streptophyta</taxon>
        <taxon>Embryophyta</taxon>
        <taxon>Tracheophyta</taxon>
        <taxon>Spermatophyta</taxon>
        <taxon>Magnoliopsida</taxon>
        <taxon>Liliopsida</taxon>
        <taxon>Poales</taxon>
        <taxon>Poaceae</taxon>
        <taxon>PACMAD clade</taxon>
        <taxon>Panicoideae</taxon>
        <taxon>Panicodae</taxon>
        <taxon>Paniceae</taxon>
        <taxon>Cenchrinae</taxon>
        <taxon>Setaria</taxon>
    </lineage>
</organism>
<evidence type="ECO:0000256" key="1">
    <source>
        <dbReference type="SAM" id="MobiDB-lite"/>
    </source>
</evidence>